<keyword evidence="6 7" id="KW-0472">Membrane</keyword>
<dbReference type="InterPro" id="IPR017039">
    <property type="entry name" value="Virul_fac_BrkB"/>
</dbReference>
<sequence>MGGVVLQIYTATEYSKVRVRTPPILPRSAFCDNPAMENLMNKLPKLQRRALYLASRYKSDRCRDTSAALTYMSLFALVPLMTVLYTMASAVPAFQGLESNIQSLLFDNLVPETSAGIEEYLSDFSRQAKNLTGFGIAFLIVTAVLMLRNIEQAFNLIWRTRDNRGTVSSFLLYWAILSLAPVTIGLGLGVSTFLTSFAGRLEEWDIIGIGGLLLRMLPYFLQILGFTLIYAAVPNCRVPVKHAFVGGVIAATSFNIARALFTKLVAGSSITFIYGAFAAVPLFLLWIYISWNIVLIAAIVVHSLSAYQSEAQSRRPLLMKGLEVLETLWRRQSEGLPLRELELLKGRKLSVDAESWQQLRDCFLNHRVIAKDERGHFLLARDLHTVPLWQLQEWLDSEGELAIESRDSMPSWEQRALGLLQEQQQGIREHMDIPLATLFEQ</sequence>
<dbReference type="EMBL" id="AAOA02000005">
    <property type="protein sequence ID" value="EAQ96217.1"/>
    <property type="molecule type" value="Genomic_DNA"/>
</dbReference>
<dbReference type="HOGENOM" id="CLU_032288_1_0_6"/>
<dbReference type="InterPro" id="IPR023679">
    <property type="entry name" value="UPF0761_bac"/>
</dbReference>
<dbReference type="NCBIfam" id="TIGR00765">
    <property type="entry name" value="yihY_not_rbn"/>
    <property type="match status" value="1"/>
</dbReference>
<dbReference type="GO" id="GO:0005886">
    <property type="term" value="C:plasma membrane"/>
    <property type="evidence" value="ECO:0007669"/>
    <property type="project" value="UniProtKB-SubCell"/>
</dbReference>
<comment type="subcellular location">
    <subcellularLocation>
        <location evidence="1 7">Cell membrane</location>
        <topology evidence="1 7">Multi-pass membrane protein</topology>
    </subcellularLocation>
</comment>
<evidence type="ECO:0000256" key="2">
    <source>
        <dbReference type="ARBA" id="ARBA00022475"/>
    </source>
</evidence>
<comment type="caution">
    <text evidence="8">The sequence shown here is derived from an EMBL/GenBank/DDBJ whole genome shotgun (WGS) entry which is preliminary data.</text>
</comment>
<reference evidence="8 9" key="2">
    <citation type="journal article" date="2009" name="PLoS ONE">
        <title>The photosynthetic apparatus and its regulation in the aerobic gammaproteobacterium Congregibacter litoralis gen. nov., sp. nov.</title>
        <authorList>
            <person name="Spring S."/>
            <person name="Lunsdorf H."/>
            <person name="Fuchs B.M."/>
            <person name="Tindall B.J."/>
        </authorList>
    </citation>
    <scope>NUCLEOTIDE SEQUENCE [LARGE SCALE GENOMIC DNA]</scope>
    <source>
        <strain evidence="8">KT71</strain>
    </source>
</reference>
<feature type="transmembrane region" description="Helical" evidence="7">
    <location>
        <begin position="131"/>
        <end position="150"/>
    </location>
</feature>
<organism evidence="8 9">
    <name type="scientific">Congregibacter litoralis KT71</name>
    <dbReference type="NCBI Taxonomy" id="314285"/>
    <lineage>
        <taxon>Bacteria</taxon>
        <taxon>Pseudomonadati</taxon>
        <taxon>Pseudomonadota</taxon>
        <taxon>Gammaproteobacteria</taxon>
        <taxon>Cellvibrionales</taxon>
        <taxon>Halieaceae</taxon>
        <taxon>Congregibacter</taxon>
    </lineage>
</organism>
<feature type="transmembrane region" description="Helical" evidence="7">
    <location>
        <begin position="273"/>
        <end position="301"/>
    </location>
</feature>
<gene>
    <name evidence="8" type="ORF">KT71_19173</name>
</gene>
<evidence type="ECO:0000256" key="3">
    <source>
        <dbReference type="ARBA" id="ARBA00022519"/>
    </source>
</evidence>
<feature type="transmembrane region" description="Helical" evidence="7">
    <location>
        <begin position="206"/>
        <end position="231"/>
    </location>
</feature>
<name>A4ACK4_9GAMM</name>
<proteinExistence type="inferred from homology"/>
<evidence type="ECO:0000313" key="9">
    <source>
        <dbReference type="Proteomes" id="UP000019205"/>
    </source>
</evidence>
<dbReference type="AlphaFoldDB" id="A4ACK4"/>
<feature type="transmembrane region" description="Helical" evidence="7">
    <location>
        <begin position="243"/>
        <end position="261"/>
    </location>
</feature>
<keyword evidence="3" id="KW-0997">Cell inner membrane</keyword>
<feature type="transmembrane region" description="Helical" evidence="7">
    <location>
        <begin position="68"/>
        <end position="88"/>
    </location>
</feature>
<evidence type="ECO:0000256" key="4">
    <source>
        <dbReference type="ARBA" id="ARBA00022692"/>
    </source>
</evidence>
<evidence type="ECO:0000256" key="6">
    <source>
        <dbReference type="ARBA" id="ARBA00023136"/>
    </source>
</evidence>
<feature type="transmembrane region" description="Helical" evidence="7">
    <location>
        <begin position="171"/>
        <end position="194"/>
    </location>
</feature>
<reference evidence="8 9" key="1">
    <citation type="journal article" date="2007" name="Proc. Natl. Acad. Sci. U.S.A.">
        <title>Characterization of a marine gammaproteobacterium capable of aerobic anoxygenic photosynthesis.</title>
        <authorList>
            <person name="Fuchs B.M."/>
            <person name="Spring S."/>
            <person name="Teeling H."/>
            <person name="Quast C."/>
            <person name="Wulf J."/>
            <person name="Schattenhofer M."/>
            <person name="Yan S."/>
            <person name="Ferriera S."/>
            <person name="Johnson J."/>
            <person name="Glockner F.O."/>
            <person name="Amann R."/>
        </authorList>
    </citation>
    <scope>NUCLEOTIDE SEQUENCE [LARGE SCALE GENOMIC DNA]</scope>
    <source>
        <strain evidence="8">KT71</strain>
    </source>
</reference>
<dbReference type="PANTHER" id="PTHR30213">
    <property type="entry name" value="INNER MEMBRANE PROTEIN YHJD"/>
    <property type="match status" value="1"/>
</dbReference>
<keyword evidence="9" id="KW-1185">Reference proteome</keyword>
<dbReference type="eggNOG" id="COG1295">
    <property type="taxonomic scope" value="Bacteria"/>
</dbReference>
<keyword evidence="4 7" id="KW-0812">Transmembrane</keyword>
<evidence type="ECO:0000313" key="8">
    <source>
        <dbReference type="EMBL" id="EAQ96217.1"/>
    </source>
</evidence>
<keyword evidence="2 7" id="KW-1003">Cell membrane</keyword>
<dbReference type="HAMAP" id="MF_00672">
    <property type="entry name" value="UPF0761"/>
    <property type="match status" value="1"/>
</dbReference>
<protein>
    <recommendedName>
        <fullName evidence="7">UPF0761 membrane protein KT71_19173</fullName>
    </recommendedName>
</protein>
<evidence type="ECO:0000256" key="7">
    <source>
        <dbReference type="HAMAP-Rule" id="MF_00672"/>
    </source>
</evidence>
<keyword evidence="5 7" id="KW-1133">Transmembrane helix</keyword>
<dbReference type="PANTHER" id="PTHR30213:SF0">
    <property type="entry name" value="UPF0761 MEMBRANE PROTEIN YIHY"/>
    <property type="match status" value="1"/>
</dbReference>
<evidence type="ECO:0000256" key="5">
    <source>
        <dbReference type="ARBA" id="ARBA00022989"/>
    </source>
</evidence>
<evidence type="ECO:0000256" key="1">
    <source>
        <dbReference type="ARBA" id="ARBA00004651"/>
    </source>
</evidence>
<comment type="similarity">
    <text evidence="7">Belongs to the UPF0761 family.</text>
</comment>
<dbReference type="Pfam" id="PF03631">
    <property type="entry name" value="Virul_fac_BrkB"/>
    <property type="match status" value="1"/>
</dbReference>
<accession>A4ACK4</accession>
<dbReference type="STRING" id="314285.KT71_19173"/>
<dbReference type="Proteomes" id="UP000019205">
    <property type="component" value="Chromosome"/>
</dbReference>